<feature type="chain" id="PRO_5008611922" description="ACP-like domain-containing protein" evidence="1">
    <location>
        <begin position="24"/>
        <end position="139"/>
    </location>
</feature>
<protein>
    <recommendedName>
        <fullName evidence="2">ACP-like domain-containing protein</fullName>
    </recommendedName>
</protein>
<dbReference type="Pfam" id="PF24574">
    <property type="entry name" value="Nm-ACP"/>
    <property type="match status" value="1"/>
</dbReference>
<dbReference type="Proteomes" id="UP000092607">
    <property type="component" value="Unassembled WGS sequence"/>
</dbReference>
<dbReference type="EMBL" id="LZMS01000075">
    <property type="protein sequence ID" value="OBX61158.1"/>
    <property type="molecule type" value="Genomic_DNA"/>
</dbReference>
<dbReference type="CDD" id="cd21836">
    <property type="entry name" value="adhesin_CP"/>
    <property type="match status" value="1"/>
</dbReference>
<proteinExistence type="predicted"/>
<evidence type="ECO:0000313" key="3">
    <source>
        <dbReference type="EMBL" id="OBX61158.1"/>
    </source>
</evidence>
<evidence type="ECO:0000313" key="4">
    <source>
        <dbReference type="Proteomes" id="UP000092607"/>
    </source>
</evidence>
<feature type="domain" description="ACP-like" evidence="2">
    <location>
        <begin position="38"/>
        <end position="130"/>
    </location>
</feature>
<reference evidence="3 4" key="1">
    <citation type="submission" date="2016-06" db="EMBL/GenBank/DDBJ databases">
        <title>Draft genome of Moraxella lacunata CCUG 57757A.</title>
        <authorList>
            <person name="Salva-Serra F."/>
            <person name="Engstrom-Jakobsson H."/>
            <person name="Thorell K."/>
            <person name="Gonzales-Siles L."/>
            <person name="Karlsson R."/>
            <person name="Boulund F."/>
            <person name="Engstrand L."/>
            <person name="Kristiansson E."/>
            <person name="Moore E."/>
        </authorList>
    </citation>
    <scope>NUCLEOTIDE SEQUENCE [LARGE SCALE GENOMIC DNA]</scope>
    <source>
        <strain evidence="3 4">CCUG 57757A</strain>
    </source>
</reference>
<evidence type="ECO:0000256" key="1">
    <source>
        <dbReference type="SAM" id="SignalP"/>
    </source>
</evidence>
<name>A0A1B8PYD8_MORLA</name>
<keyword evidence="1" id="KW-0732">Signal</keyword>
<gene>
    <name evidence="3" type="ORF">A9309_08745</name>
</gene>
<accession>A0A1B8PYD8</accession>
<feature type="signal peptide" evidence="1">
    <location>
        <begin position="1"/>
        <end position="23"/>
    </location>
</feature>
<dbReference type="AlphaFoldDB" id="A0A1B8PYD8"/>
<organism evidence="3 4">
    <name type="scientific">Moraxella lacunata</name>
    <dbReference type="NCBI Taxonomy" id="477"/>
    <lineage>
        <taxon>Bacteria</taxon>
        <taxon>Pseudomonadati</taxon>
        <taxon>Pseudomonadota</taxon>
        <taxon>Gammaproteobacteria</taxon>
        <taxon>Moraxellales</taxon>
        <taxon>Moraxellaceae</taxon>
        <taxon>Moraxella</taxon>
    </lineage>
</organism>
<dbReference type="RefSeq" id="WP_065254901.1">
    <property type="nucleotide sequence ID" value="NZ_JARDJM010000030.1"/>
</dbReference>
<comment type="caution">
    <text evidence="3">The sequence shown here is derived from an EMBL/GenBank/DDBJ whole genome shotgun (WGS) entry which is preliminary data.</text>
</comment>
<dbReference type="InterPro" id="IPR056025">
    <property type="entry name" value="ACP_dom"/>
</dbReference>
<evidence type="ECO:0000259" key="2">
    <source>
        <dbReference type="Pfam" id="PF24574"/>
    </source>
</evidence>
<sequence>MKVVKLIAPVFALGVAFTGVAHAEATMDAAKADKTATKVRQVSYSCGTGGAVKVTYGFNKQKLPTYAKANLGGKTRFLPINLNRSDVAGTLFGDENSWMLGTDALTLGNYHRSDIIIQDPESQISYKDCRVVYTKKIKG</sequence>